<dbReference type="Proteomes" id="UP000019681">
    <property type="component" value="Unassembled WGS sequence"/>
</dbReference>
<dbReference type="InterPro" id="IPR014729">
    <property type="entry name" value="Rossmann-like_a/b/a_fold"/>
</dbReference>
<organism evidence="3 4">
    <name type="scientific">Fervidicella metallireducens AeB</name>
    <dbReference type="NCBI Taxonomy" id="1403537"/>
    <lineage>
        <taxon>Bacteria</taxon>
        <taxon>Bacillati</taxon>
        <taxon>Bacillota</taxon>
        <taxon>Clostridia</taxon>
        <taxon>Eubacteriales</taxon>
        <taxon>Clostridiaceae</taxon>
        <taxon>Fervidicella</taxon>
    </lineage>
</organism>
<name>A0A017RW43_9CLOT</name>
<reference evidence="3 4" key="1">
    <citation type="journal article" date="2014" name="Genome Announc.">
        <title>Draft Genome Sequence of Fervidicella metallireducens Strain AeBT, an Iron-Reducing Thermoanaerobe from the Great Artesian Basin.</title>
        <authorList>
            <person name="Patel B.K."/>
        </authorList>
    </citation>
    <scope>NUCLEOTIDE SEQUENCE [LARGE SCALE GENOMIC DNA]</scope>
    <source>
        <strain evidence="3 4">AeB</strain>
    </source>
</reference>
<dbReference type="EMBL" id="AZQP01000012">
    <property type="protein sequence ID" value="EYE88836.1"/>
    <property type="molecule type" value="Genomic_DNA"/>
</dbReference>
<dbReference type="STRING" id="1403537.Q428_05485"/>
<dbReference type="GO" id="GO:0005886">
    <property type="term" value="C:plasma membrane"/>
    <property type="evidence" value="ECO:0007669"/>
    <property type="project" value="TreeGrafter"/>
</dbReference>
<dbReference type="CDD" id="cd06259">
    <property type="entry name" value="YdcF-like"/>
    <property type="match status" value="1"/>
</dbReference>
<dbReference type="PANTHER" id="PTHR30336">
    <property type="entry name" value="INNER MEMBRANE PROTEIN, PROBABLE PERMEASE"/>
    <property type="match status" value="1"/>
</dbReference>
<dbReference type="InterPro" id="IPR003848">
    <property type="entry name" value="DUF218"/>
</dbReference>
<dbReference type="OrthoDB" id="9782395at2"/>
<keyword evidence="1" id="KW-0812">Transmembrane</keyword>
<dbReference type="GO" id="GO:0043164">
    <property type="term" value="P:Gram-negative-bacterium-type cell wall biogenesis"/>
    <property type="evidence" value="ECO:0007669"/>
    <property type="project" value="TreeGrafter"/>
</dbReference>
<feature type="domain" description="DUF218" evidence="2">
    <location>
        <begin position="38"/>
        <end position="181"/>
    </location>
</feature>
<evidence type="ECO:0000313" key="4">
    <source>
        <dbReference type="Proteomes" id="UP000019681"/>
    </source>
</evidence>
<protein>
    <recommendedName>
        <fullName evidence="2">DUF218 domain-containing protein</fullName>
    </recommendedName>
</protein>
<feature type="transmembrane region" description="Helical" evidence="1">
    <location>
        <begin position="7"/>
        <end position="30"/>
    </location>
</feature>
<gene>
    <name evidence="3" type="ORF">Q428_05485</name>
</gene>
<dbReference type="GO" id="GO:0000270">
    <property type="term" value="P:peptidoglycan metabolic process"/>
    <property type="evidence" value="ECO:0007669"/>
    <property type="project" value="TreeGrafter"/>
</dbReference>
<accession>A0A017RW43</accession>
<proteinExistence type="predicted"/>
<dbReference type="Pfam" id="PF02698">
    <property type="entry name" value="DUF218"/>
    <property type="match status" value="1"/>
</dbReference>
<dbReference type="RefSeq" id="WP_035378873.1">
    <property type="nucleotide sequence ID" value="NZ_AZQP01000012.1"/>
</dbReference>
<keyword evidence="4" id="KW-1185">Reference proteome</keyword>
<evidence type="ECO:0000259" key="2">
    <source>
        <dbReference type="Pfam" id="PF02698"/>
    </source>
</evidence>
<dbReference type="InterPro" id="IPR051599">
    <property type="entry name" value="Cell_Envelope_Assoc"/>
</dbReference>
<keyword evidence="1" id="KW-0472">Membrane</keyword>
<evidence type="ECO:0000256" key="1">
    <source>
        <dbReference type="SAM" id="Phobius"/>
    </source>
</evidence>
<dbReference type="PANTHER" id="PTHR30336:SF4">
    <property type="entry name" value="ENVELOPE BIOGENESIS FACTOR ELYC"/>
    <property type="match status" value="1"/>
</dbReference>
<evidence type="ECO:0000313" key="3">
    <source>
        <dbReference type="EMBL" id="EYE88836.1"/>
    </source>
</evidence>
<dbReference type="AlphaFoldDB" id="A0A017RW43"/>
<dbReference type="Gene3D" id="3.40.50.620">
    <property type="entry name" value="HUPs"/>
    <property type="match status" value="1"/>
</dbReference>
<sequence>MRNVYKVVLIILIFSVIPVFLLINILSFALTVKPQKSDCVIVLGCRVYGTVPSPFLKCRVDEGYRMLKEGYGKYIIVSGGKGKGEDISEALAMKNYLISKGVKEDRIIVEDKSTSTYENLFNSKRIMNEKGFNSAVIVSNSFHLKRSSLIAEKVGINGSYSGVFVREHVFDEVKSFLREMLALIKFYVLG</sequence>
<keyword evidence="1" id="KW-1133">Transmembrane helix</keyword>
<comment type="caution">
    <text evidence="3">The sequence shown here is derived from an EMBL/GenBank/DDBJ whole genome shotgun (WGS) entry which is preliminary data.</text>
</comment>